<organism evidence="2">
    <name type="scientific">Herbaspirillum huttiense subsp. nephrolepidis</name>
    <dbReference type="NCBI Taxonomy" id="3075126"/>
    <lineage>
        <taxon>Bacteria</taxon>
        <taxon>Pseudomonadati</taxon>
        <taxon>Pseudomonadota</taxon>
        <taxon>Betaproteobacteria</taxon>
        <taxon>Burkholderiales</taxon>
        <taxon>Oxalobacteraceae</taxon>
        <taxon>Herbaspirillum</taxon>
    </lineage>
</organism>
<comment type="caution">
    <text evidence="2">The sequence shown here is derived from an EMBL/GenBank/DDBJ whole genome shotgun (WGS) entry which is preliminary data.</text>
</comment>
<dbReference type="RefSeq" id="WP_310835826.1">
    <property type="nucleotide sequence ID" value="NZ_JAVLSM010000002.1"/>
</dbReference>
<feature type="region of interest" description="Disordered" evidence="1">
    <location>
        <begin position="5630"/>
        <end position="5649"/>
    </location>
</feature>
<feature type="region of interest" description="Disordered" evidence="1">
    <location>
        <begin position="205"/>
        <end position="226"/>
    </location>
</feature>
<feature type="compositionally biased region" description="Gly residues" evidence="1">
    <location>
        <begin position="205"/>
        <end position="219"/>
    </location>
</feature>
<evidence type="ECO:0000313" key="2">
    <source>
        <dbReference type="EMBL" id="MDT0338462.1"/>
    </source>
</evidence>
<dbReference type="PANTHER" id="PTHR34491:SF74">
    <property type="entry name" value="DUF4456 DOMAIN-CONTAINING PROTEIN"/>
    <property type="match status" value="1"/>
</dbReference>
<dbReference type="Gene3D" id="2.60.40.10">
    <property type="entry name" value="Immunoglobulins"/>
    <property type="match status" value="11"/>
</dbReference>
<accession>A0AAE4GBR0</accession>
<reference evidence="2" key="1">
    <citation type="submission" date="2023-02" db="EMBL/GenBank/DDBJ databases">
        <title>Description of Herbaspirillum huttiense subsp. nephrolepsisexaltata and Herbaspirillum huttiense subsp. lycopersicon.</title>
        <authorList>
            <person name="Poudel M."/>
            <person name="Sharma A."/>
            <person name="Goss E."/>
            <person name="Tapia J.H."/>
            <person name="Harmon C.M."/>
            <person name="Jones J.B."/>
        </authorList>
    </citation>
    <scope>NUCLEOTIDE SEQUENCE</scope>
    <source>
        <strain evidence="2">NC40101</strain>
    </source>
</reference>
<dbReference type="InterPro" id="IPR013783">
    <property type="entry name" value="Ig-like_fold"/>
</dbReference>
<evidence type="ECO:0000256" key="1">
    <source>
        <dbReference type="SAM" id="MobiDB-lite"/>
    </source>
</evidence>
<proteinExistence type="predicted"/>
<feature type="region of interest" description="Disordered" evidence="1">
    <location>
        <begin position="98"/>
        <end position="155"/>
    </location>
</feature>
<dbReference type="EMBL" id="JAVRAA010000008">
    <property type="protein sequence ID" value="MDT0338462.1"/>
    <property type="molecule type" value="Genomic_DNA"/>
</dbReference>
<sequence length="7235" mass="729818">MTTTVLKLSEAAEFLKKISIRTIKDVRAMDVDLLFVFANGERIIISGGAMQALSAPDTQLQFADGQLQLGRVFQQIDRINVSPEANLTVSSKEITRYNQNNTKTDKVRKQEDESDKPVIAEDGEKAPQATLATSGDAGNTAAPEFSPLKSPDNQQQLSDVEINSQHEKNWGVQWPVAAGVLALLAAASGGGGGGAAAAGNAANGGGASGAGGAAGGAVAGAGASSQPEIKPTLSGAAMLGPLNNATAIAYDDQGHAISAAAQVIDGHYSLVLNKPGYRGTVLVVISDNTPGLPDNYADEATHKLTDLGNTVLRALVTATGASQTVNVTALTELAVIKAGLDVGMLNPADVPDLSAERIAAINNAVGGFFKVDAIGGEVVPTASQNVNGQVVVNPGFNPGISSEAYNYGAALKAISNLSALDAKAYPTQIDAIQKLAKTLQFVDDSDAALKWATNVRGQSLASSNLMQSHLFSEPLLRIIRDPDSTEEAVAAAQLRYDTLQKLPGGSTVAAYLQQNHVAIAEPTLLIKQAVMSNPELWQSAPLNSTLQLDQGDFLEGGLSVKTPPFAGVNVVLDGKDNLGHDLRINLPAARADATGQAVLVADDDTTQQLLQLDHTQPVVAEVTVSDGYNNRTNYTVWKNNDVRVDLTTPAGMTNFAEPAPALVTDSSYSGRNGDDPLRVPAAQGDRDKITQDGSLRVRLTKALSGDERLQFAVATAADINGQPLFGSWKEAGKLTQGASNARGEVDYIASDVASATGSNWVKARVVQVGASYTGGYGNANTGAETLQFTLDTVAPTRPVLQFLPGKDDGLSGMDGVSSQPGAQLSQAGAMEVATELHFRLVAGNGTDARTLQLLTTSGAAQEVKPDSWYRLKAGERLQFNGDTITGNGKAQIDLRQIDMAGNFSENSQRFVVDSSGLIEHTVLLANSEKAVNEARSAVAVAQAAFDAADALSRSAKQAALATAQAALTRLQTAEDNAMAQARTALVNADGSTRLDSVMATPIDKNYVPAIINAVAATADADKVSDALSLKAVVSAAIKAADAAVAKASVYGDDPANPAPTLADFKAMGVVGVNNAQQLESINDALKALPQAASDSIAQIQNTVNAYYKVQALADGKPGNTDVSAYPTAADYAALGVAPALSVAGARILSGAIDAKTAADVASVAAISDLAQAAQRLAAQAALPAGQTLPDPLKTDDFARLGVTGTSDDNVAEVAASLNSVPQELRANGSIVGEIDTLAEVQALVTGKIGSLQTILNYAKGVNPINPLRPTQMEPDLSDYQSALLNANSATQVTAANLASINSAVKAVGVEPISSWKKLGALVQSYNLVLAAADGVPGNAQQLPAADDYARIGVQALQTMLPAAGAARGNALNLLNQVLDATARSAVDSIDKLQALASVAARVLALGAGQKVALSADELNQLHLATPVTAAQLPVVLSGIAGTADDGAGLRSPAMVSEVAARALAASAKIMAYADDAAQAAPQLADYRALGIHGVDDELHQNALNSALATPAVDGAQASDPGRLQDIADAFGRILGQAAGAGAPHAEPLLKDFALIGAAAPHDENTKGLINSALTGKNPHDLLNVATVSQLVTAANAIGALAAGDDSGLAGNTAADKAADLNAKLGMLGVVNLNDALQASVTQAIVASADDGSGINTLAKLQALVDGAQQAQAKINAYADDASHPAPAVADYAAIGVSGVSADKLEAINSALASTPVTSAQTATPALVQGIVDAYARILAAADGRAGNAAALPQPQDYQRVGLPADVVAALQPDTQGKSAPLLDMLNTLIDVASPASVNTLPALSQVATTAQHLIAQAKGSISDALVTQAELSGAGITGLDAHTFPAVLSAIAASPDDGSGLTGLLPAGGLKLQALADNAAKAQLKIEAYADGVAKAAAPTPADLRSIGLDLAAHMPHASPDLALKALNSVLQTVSIGAAQVNTPAKLAAIADACDLVMAAADGAAPADGAISPAAQAITADVLVKLGVTGLSSADPAVQALLVSNMQSVIDALTPAAAADVSNLQASADVLVKISHLADGIAGNATAADQFSDALAALQAAGINLADATVAKSVASALDGADYAKLASPAKLQAMVDAYARILAEANEAEPAAGAVAGDQDKVPDATPGSDPSLAEFNAIGAHLPGLTVSPGSAAEQDARLKLTDDVLKRKARSQVDTVAEIEQIGQAVDQLLQLAAQPAASVVPVPGDDDRARWQANFRALGVSGVDTGSDGNLELVLARVHAAGLASFTTVAPLQNLVNGVNESLLVIMNYAEDSDRNPAPTVANYHDVGVDRGVGAATVDSSNLASINAAVAKLERGDVDSRAKLKGIVSAYNAILAAADGKSGDASAAALQPEQYLAIGVPLSNTLIGMGKLAGPPGGAKSLEKVDADKLALFNSVVAAQRREGVDTPDKLAALAATASDLIRLAKESKEDPVVGDATNSLSLKSLQALGLGSMTSEAVRSAFLDAVRVKGNNIDPATNLPSSADNGATHDVSGVRSIEQLTAIANSYAKVLAYVNGAGGATEAPQLSDYQTIGVAMPHAVASTANSALALLNSAVHAQSSPGKVDSVAELNRLALTVDQLMQVTAAAPLPDRYPVQYPPVSSTLKPADLSALGLSGVDGNSLAALLNKLQTTADDGSGALTVAALQRMMDAATAAGRKIVQFARDDGGDAPAVADFDALGLQLPVDGSGNSTPYLNAINDALKSASISAAQVQTPDQLQGLIIAAQHVVDAANGIAGDASPKPNAADFLALGLDKSKLDAAGATGVAMLADTVDANTLSSLSTDEAGRAIALPDKLAQLLDLIQSLMVTAAGGVANPPLDPVQLGKLGVNLASVAHNPDGSPQNWSAILAAIAGSKKDGSEVNTLAKLQALVNRADAAQTKIRLYADDAVSATDAATTPSPDDYRSIGLVNPVADANGVRAPLVTADNVGAVNAALRTSAINAAQADTPPHVKQVVDAYLAILARANGVAPDTGAALTPAQFKAIGTAVEGVTAPTGKATDAAAQGLLDGVIGGQQADAVNTPAKINALGVLVNKILLQAQASDDTPRLTVAELAQLGLTSADGSALAAQKPAAIAAALYAIRAGADNGSDVNTFAKLQTVVSTALTAYQKIQTYAELQTVPGGFPEDSGRPTADDFKAMGLNVPASVEADKAIGASATLLTAAFGAAQIDTPAKLQAILDNWDKLFALANGRVDTPALSDTTRAAFSTLLSGVGVTVDAATRPAALDLLQTALDQQASKSVMNTPTKLEGLLATAQGLLTLAGKAQVFAGDRLPTSMAATDLAALGVMPATASNAAAAAVLSAVSAQAASAVDSLAEVQALATQAIKAQAKISAYADDASKPVPGAADYLAIGLVKADGSALVGSDNLGAVNTTLASKAITAALAGDPAKLKGIVDAYAHIVAASLAGGAAPSLEDYAAIGLSGLNLQNKGLLDGALSRLGADKVKDQSQLQKAADAVVKITALADASANTDGSQLPTAADYAALGLNLGHSSAAADPDGSGAALLGSVIDAMPLSGLNSLDKLQALMDAVNKLMDSAARLPGAAAPGVADLQLLGMDMSSRSPAQQGAILAAIGTSGTDGSQIKSLAALSALAQKAVDALAKISAYAQDNTGATLGVPTADDYTAMGVYGVTSSSVAAINAALATTTVDGARASTQPLVQGIASAYLKILAAADGARATPDPIGSAAVPTAAELESIGVGVSAATNSHTISLLATALDALSRDQVATPARIDGVSASAARMIAAAGNASAAAQLTIDDFSNLGVQGLDVAFLANVQALVAGTDVNRIDSSTRLQGLVDGLLKDLKIIRNYADGVVNTDASLGAVNSVLAPTLDNYARAGVSGVSADMLPCINASIKTLASSSLVDSKSKLQAIVDAYQHVLQAADGVAGNLAKPITREELIRIGVSAKRLPDPAAPGLTAADAALAQATLNLLTSALDAQPADKSTVSTPAKIADLAALAGRVAAHAAGSAGATPPTSGELQTLGVKNLMPQADGNTPSTLGLVNSALKAISPEALGSLNLAQIQTITTAAAKLRNLASANSVTADASRPAADAVNADGSPKAGAPLTLDEFRALGMAVDTAPANVKLLNEAFNARPNFASVSDLSKINALNLVDIVNRVMRQADADVKPENAPAGITVAELATLGLNSTGANADVNAASLSAFMAALKTRAPADVDTLAELKSVGSAARAAQAKIMGYAERQSSGAVAQAGSDGITPVAQDFADMGVVGVGKYASATPDRPDAMPEGLFAVLSALATSAVNGTRAATAELVQGIVDSAGKLLGLADGVANTPAAAPAQEDYRLLGADLSGVGRAATKSDYLSLLNSVVDGLKADKVDTPAEVLALADTVALVLDSPAVVGGSAPARTDLERLGVTGLSDKNMPAVLARLQQLPADKLATINTLPGLQALVDKAVAAQDKIRDYADDNTRPMPLAQDYADMGVLLPAAPKAVADSILGATNKALASGPVGADQAGTPDLVQGIVNSYAKLLALADGSIGTAAADLPVAQDYVRVGLDKTLTDKLANPSNLLLLNQLVDDAATPSAVDSPASLSALASVANKVLAIAAQQTGDLVSPADALSAADFKVLGINGLTNVESDAVVAALQSRTLADVDTVAEVQGVANAARAAINRIVAYADSNGGDAPTVADFQTLGVTGVNEVGVNANKDDIIAALATSAVDGPRVSSVAGIQALVDSYARLLAQADGVPSNTGDGNLARQADFERIGVDLSGILALDSGALGASANIVQLLSSIVDSRSTTDVSTPAKISALADLAIKAGLAVQGDNSRPMTAEDFAALKISGVNAGNLAKVQAQLARQADDGSSVNTWAKLADAVFTVTNVPAINTVAGDDIINLAERTAGVTLTGTAGKDDTVTLFYPDGSVIKSGIPTRDSGTGTSVWNWSYTLTAADWQALGADGANGVEKIIGIQSHNTVKGLDSIRVTHGITIDTTPPVFTAPLALASDTGIPGDGITSVGKVLVSGLEAAARWAYKIDGGDYQPGSGGSFTIAGDGAHTVKVRQTDRAGNDSVEQVLTMTLDTAAPAKLSATLARDTGSSGSDRLTSDGTLNVSGVESGATWQYSLDSGVTWSNGSGGSVKIKGAVDGAGNTDGAKKVVVRQTDAAANVGATSDAVSFTLDTTLPAKPALGLAKDSGNTNDRITNEGTVNVSKLETGASWQYSLDNGTTWQDGTATSFRFAGTADGSGGSDGAKNLLVRQTDAAGNVSPNSDKFSFTLDTTAPAAPSLALSVDSGNPTDKITNNATFKVSGIETGATWQYSLDSGTTWSNGSGTSVKLSGLPDGNKTMIVRQIDVAGNVGSSSDAVSITLDTAAPAKPVLSLARDSGSSPTDRTTNDGTVNVAGLEAGGSWQYSLDAGVSWSDGSGASVRVPGAADGNGNVDGLKSVLVRQTDIAGNTGPVSDSFGFTLDSTAPVKLALSLARDTGVINDMITSDGTVNITGLETGATWQYSVDNGINWSRGSGTSFLLGGDGNKNVVARQIDVAGNVGPVSDVFSFVLDGGAPQQPGIALATDSGSSATDNLTNDGTVKVSKLVAGANWQYSLDGGTTWSNGTGNSFKLKGAIDGGTNTDGVRNVVVRQTNAAGNTSPNSDPLSINLDTTAPVKPGLSLLSDNGSSSSDRITNDGTVKLDGLEAGASWEYSTDGGTSWTAGSGSSLKLTGDGNKTVQVRQTDAAGNKGAASDSFSFTLDTSAPAKPVVALATDSGTSPTDRITRDGTVNVTGLEGGARWQYSTDSGTTWSDGSGDSIKFKGTADGTGNTDGAKKVQVRQIDVAGNTGPSSAALSFTLDTTLPAKVNATLAKDNGASASDKITNDGTVNVSGLEAGAIWEYSTDNGTTWTPGSGSSIKLKGAIDGTGNSDGLKSILLRQLDVAGNAGPASDALSFTLDTTVPAKPGLVLATDSGVAGDKITRDGTLDISGLESGATWQYSTDDGANWTLGTGTSVKLSGDGIKKVVVRQTDVAGNNSVKSDAVEFTLDTQAQAPSILLDNPAGKTASGASMTTAGSFSLSGVAEKGAQVVVKRDDGATMGTVTASSTDGAWSLNLSGSLTISGLKKSDGSNSSANGTYSLLSAADQSALLNSFSGEFAASGSAVLDLSKPVYRMGSDAAAWYVWAAQDGGYVISRRSGSDDWYRESTAAGLPAGQPEKVAAWNAIDTTAALLLAEMLQNGDDSDSEVPLSGVSVVSANGTRDIAWGYTAEQTDVAGNVSPKGSLSVMVDTATPPLLDMDALTTGIQTSAQRLSSVSELRAGTPFAANVVPPAKTTVSAIDVVFGGSGLVLANDRLLLDALVALDANLAPVSGKTVGGVPDVSYVYTTATRTLNITKSKGGSFSGAEIEAIVESIKLQNLTPTVGNRVININLRDDAGLVSPATQAILTVGSDALMLDLDPTTAGLQISSGSNLTDAAQLAAGVAFDASVAAPSSTQVVAIKVVLGGAGLDPDNDRLLLDASLALNADLAIAGGKTVGGVAGLSYGYDSASRTLTLRKGDNGNWSGSEVQSVVQAIKLAGNSTHDGLRTAQISLVSASGETGNPSTAGIRFDTHAPVLDVDTSQVDVQTSSFKTLNGAKAVAGEGLFAHDIVVWPTSDISSIAIRMDGPQLNLQHDKLLLDVPLALDASLPAVSGKTVGGVAGLTYGYEGSSHRLTISKSSGAALTGLEARAILKSIQFQTASPSAGDRSASITLTDQAGNSNTVVANLSLDLTRPSSISAALVSSKQVSYKTLNIPDIMGSSNSHNLHSGESADLTSLLPAGMTPASFISSLKGMYAHWGGISITNDANTTDPHFTSVYSFPSGFGMGTTFSMVHQGGPYAKGENFKFTSPDGKQLLLSAVDGFYASNTDVFSYKTPTAPQNYDIGNVRLLYQVTTDNANSQPIIKVSYDGTKASAGDVIGLYEGDKLLGSRILTAADVGAAGMTLEVSSAASLSAGEHVIQTRFSDAAGNVVVGNEVRVTLPAGAVAPVLGNLQVNGETPATQPINASATKYAMIAETPTSAATLTGLDQNLTFSGTVGGAGAKDTYLISVSMGGKVIAFGEVKAGDFSLTTPANLLAPGMYHDLTITATNTSAGVNNGQTTVVQNQALGWYWVPQKLESLTGGAGDDQIQLSVTAAGANTVVQTGLGKDTLVLGGFGTSDSSKLVATVSDFTLGQDKVAVFAQTITKDNLSSFVQASSYNTSSTKLVVDLDGAGSGNTVYTLYLQNVAYNPGNTHTIFGV</sequence>
<dbReference type="InterPro" id="IPR036278">
    <property type="entry name" value="Sialidase_sf"/>
</dbReference>
<name>A0AAE4GBR0_9BURK</name>
<feature type="compositionally biased region" description="Basic and acidic residues" evidence="1">
    <location>
        <begin position="103"/>
        <end position="125"/>
    </location>
</feature>
<feature type="compositionally biased region" description="Low complexity" evidence="1">
    <location>
        <begin position="5630"/>
        <end position="5643"/>
    </location>
</feature>
<gene>
    <name evidence="2" type="ORF">RJN63_16605</name>
</gene>
<dbReference type="PANTHER" id="PTHR34491">
    <property type="entry name" value="A-TYPE INCLUSION PROTEIN, PUTATIVE-RELATED"/>
    <property type="match status" value="1"/>
</dbReference>
<dbReference type="SUPFAM" id="SSF50939">
    <property type="entry name" value="Sialidases"/>
    <property type="match status" value="1"/>
</dbReference>
<protein>
    <submittedName>
        <fullName evidence="2">Ig-like domain-containing protein</fullName>
    </submittedName>
</protein>